<dbReference type="RefSeq" id="XP_040669132.1">
    <property type="nucleotide sequence ID" value="XM_040808279.1"/>
</dbReference>
<dbReference type="InterPro" id="IPR002347">
    <property type="entry name" value="SDR_fam"/>
</dbReference>
<evidence type="ECO:0000313" key="2">
    <source>
        <dbReference type="Proteomes" id="UP000184073"/>
    </source>
</evidence>
<reference evidence="2" key="1">
    <citation type="journal article" date="2017" name="Genome Biol.">
        <title>Comparative genomics reveals high biological diversity and specific adaptations in the industrially and medically important fungal genus Aspergillus.</title>
        <authorList>
            <person name="de Vries R.P."/>
            <person name="Riley R."/>
            <person name="Wiebenga A."/>
            <person name="Aguilar-Osorio G."/>
            <person name="Amillis S."/>
            <person name="Uchima C.A."/>
            <person name="Anderluh G."/>
            <person name="Asadollahi M."/>
            <person name="Askin M."/>
            <person name="Barry K."/>
            <person name="Battaglia E."/>
            <person name="Bayram O."/>
            <person name="Benocci T."/>
            <person name="Braus-Stromeyer S.A."/>
            <person name="Caldana C."/>
            <person name="Canovas D."/>
            <person name="Cerqueira G.C."/>
            <person name="Chen F."/>
            <person name="Chen W."/>
            <person name="Choi C."/>
            <person name="Clum A."/>
            <person name="Dos Santos R.A."/>
            <person name="Damasio A.R."/>
            <person name="Diallinas G."/>
            <person name="Emri T."/>
            <person name="Fekete E."/>
            <person name="Flipphi M."/>
            <person name="Freyberg S."/>
            <person name="Gallo A."/>
            <person name="Gournas C."/>
            <person name="Habgood R."/>
            <person name="Hainaut M."/>
            <person name="Harispe M.L."/>
            <person name="Henrissat B."/>
            <person name="Hilden K.S."/>
            <person name="Hope R."/>
            <person name="Hossain A."/>
            <person name="Karabika E."/>
            <person name="Karaffa L."/>
            <person name="Karanyi Z."/>
            <person name="Krasevec N."/>
            <person name="Kuo A."/>
            <person name="Kusch H."/>
            <person name="LaButti K."/>
            <person name="Lagendijk E.L."/>
            <person name="Lapidus A."/>
            <person name="Levasseur A."/>
            <person name="Lindquist E."/>
            <person name="Lipzen A."/>
            <person name="Logrieco A.F."/>
            <person name="MacCabe A."/>
            <person name="Maekelae M.R."/>
            <person name="Malavazi I."/>
            <person name="Melin P."/>
            <person name="Meyer V."/>
            <person name="Mielnichuk N."/>
            <person name="Miskei M."/>
            <person name="Molnar A.P."/>
            <person name="Mule G."/>
            <person name="Ngan C.Y."/>
            <person name="Orejas M."/>
            <person name="Orosz E."/>
            <person name="Ouedraogo J.P."/>
            <person name="Overkamp K.M."/>
            <person name="Park H.-S."/>
            <person name="Perrone G."/>
            <person name="Piumi F."/>
            <person name="Punt P.J."/>
            <person name="Ram A.F."/>
            <person name="Ramon A."/>
            <person name="Rauscher S."/>
            <person name="Record E."/>
            <person name="Riano-Pachon D.M."/>
            <person name="Robert V."/>
            <person name="Roehrig J."/>
            <person name="Ruller R."/>
            <person name="Salamov A."/>
            <person name="Salih N.S."/>
            <person name="Samson R.A."/>
            <person name="Sandor E."/>
            <person name="Sanguinetti M."/>
            <person name="Schuetze T."/>
            <person name="Sepcic K."/>
            <person name="Shelest E."/>
            <person name="Sherlock G."/>
            <person name="Sophianopoulou V."/>
            <person name="Squina F.M."/>
            <person name="Sun H."/>
            <person name="Susca A."/>
            <person name="Todd R.B."/>
            <person name="Tsang A."/>
            <person name="Unkles S.E."/>
            <person name="van de Wiele N."/>
            <person name="van Rossen-Uffink D."/>
            <person name="Oliveira J.V."/>
            <person name="Vesth T.C."/>
            <person name="Visser J."/>
            <person name="Yu J.-H."/>
            <person name="Zhou M."/>
            <person name="Andersen M.R."/>
            <person name="Archer D.B."/>
            <person name="Baker S.E."/>
            <person name="Benoit I."/>
            <person name="Brakhage A.A."/>
            <person name="Braus G.H."/>
            <person name="Fischer R."/>
            <person name="Frisvad J.C."/>
            <person name="Goldman G.H."/>
            <person name="Houbraken J."/>
            <person name="Oakley B."/>
            <person name="Pocsi I."/>
            <person name="Scazzocchio C."/>
            <person name="Seiboth B."/>
            <person name="vanKuyk P.A."/>
            <person name="Wortman J."/>
            <person name="Dyer P.S."/>
            <person name="Grigoriev I.V."/>
        </authorList>
    </citation>
    <scope>NUCLEOTIDE SEQUENCE [LARGE SCALE GENOMIC DNA]</scope>
    <source>
        <strain evidence="2">CBS 583.65</strain>
    </source>
</reference>
<dbReference type="SUPFAM" id="SSF51735">
    <property type="entry name" value="NAD(P)-binding Rossmann-fold domains"/>
    <property type="match status" value="1"/>
</dbReference>
<dbReference type="STRING" id="1036611.A0A1L9PPB3"/>
<dbReference type="OrthoDB" id="5399006at2759"/>
<dbReference type="Pfam" id="PF00106">
    <property type="entry name" value="adh_short"/>
    <property type="match status" value="1"/>
</dbReference>
<dbReference type="VEuPathDB" id="FungiDB:ASPVEDRAFT_151897"/>
<keyword evidence="2" id="KW-1185">Reference proteome</keyword>
<evidence type="ECO:0000313" key="1">
    <source>
        <dbReference type="EMBL" id="OJJ03370.1"/>
    </source>
</evidence>
<dbReference type="PANTHER" id="PTHR43431">
    <property type="entry name" value="OXIDOREDUCTASE, SHORT CHAIN DEHYDROGENASE/REDUCTASE FAMILY (AFU_ORTHOLOGUE AFUA_5G14000)"/>
    <property type="match status" value="1"/>
</dbReference>
<protein>
    <submittedName>
        <fullName evidence="1">Uncharacterized protein</fullName>
    </submittedName>
</protein>
<accession>A0A1L9PPB3</accession>
<name>A0A1L9PPB3_ASPVE</name>
<gene>
    <name evidence="1" type="ORF">ASPVEDRAFT_151897</name>
</gene>
<dbReference type="EMBL" id="KV878130">
    <property type="protein sequence ID" value="OJJ03370.1"/>
    <property type="molecule type" value="Genomic_DNA"/>
</dbReference>
<dbReference type="Proteomes" id="UP000184073">
    <property type="component" value="Unassembled WGS sequence"/>
</dbReference>
<dbReference type="GeneID" id="63723790"/>
<organism evidence="1 2">
    <name type="scientific">Aspergillus versicolor CBS 583.65</name>
    <dbReference type="NCBI Taxonomy" id="1036611"/>
    <lineage>
        <taxon>Eukaryota</taxon>
        <taxon>Fungi</taxon>
        <taxon>Dikarya</taxon>
        <taxon>Ascomycota</taxon>
        <taxon>Pezizomycotina</taxon>
        <taxon>Eurotiomycetes</taxon>
        <taxon>Eurotiomycetidae</taxon>
        <taxon>Eurotiales</taxon>
        <taxon>Aspergillaceae</taxon>
        <taxon>Aspergillus</taxon>
        <taxon>Aspergillus subgen. Nidulantes</taxon>
    </lineage>
</organism>
<dbReference type="Gene3D" id="3.40.50.720">
    <property type="entry name" value="NAD(P)-binding Rossmann-like Domain"/>
    <property type="match status" value="1"/>
</dbReference>
<dbReference type="InterPro" id="IPR036291">
    <property type="entry name" value="NAD(P)-bd_dom_sf"/>
</dbReference>
<dbReference type="PANTHER" id="PTHR43431:SF7">
    <property type="entry name" value="OXIDOREDUCTASE, SHORT CHAIN DEHYDROGENASE_REDUCTASE FAMILY (AFU_ORTHOLOGUE AFUA_5G14000)"/>
    <property type="match status" value="1"/>
</dbReference>
<proteinExistence type="predicted"/>
<sequence>MRHRLVISLGNPNCILAAIKPDTRAGTGAALARKFAKQYPVALLARSTDFARELASEIEADGGTAASYQVDISDEASVELAFNGIKERFGTKCAAAIFNASSRPFPKPFLWQSDDDLSNALDISVTGAYLFAQAALPLLLSARSGGTDPDMIPTIIFTGATGSVKANAWMQPFAISKHALRALTQTLAREFEPQGVHVSHVIIDGVIRMPLTWWLKPFSSWDAKLDPAAIADSYWYLHTQPLAHMTPELTIRPYCETW</sequence>
<dbReference type="AlphaFoldDB" id="A0A1L9PPB3"/>